<gene>
    <name evidence="3" type="ORF">A7sIIA15_05480</name>
</gene>
<name>A0A249KU05_9ACTN</name>
<evidence type="ECO:0000313" key="3">
    <source>
        <dbReference type="EMBL" id="ASY20293.1"/>
    </source>
</evidence>
<dbReference type="AlphaFoldDB" id="A0A249KU05"/>
<dbReference type="Proteomes" id="UP000217186">
    <property type="component" value="Chromosome"/>
</dbReference>
<feature type="signal peptide" evidence="1">
    <location>
        <begin position="1"/>
        <end position="19"/>
    </location>
</feature>
<keyword evidence="1" id="KW-0732">Signal</keyword>
<sequence length="188" mass="19765">MPLAISLIAASFISAFFLATFSQSTTQYWVATIDLQSGHQISTGDLSLVDMDLAASSMIYLPKDLDPLGQVVIKNIVAGEVMSVNSVSSTAKTMASSAVPLSIRSVDLAAGIYVGALVDIYWVIDSLNGESPQEPILILGSVPIISADVKNKNFGTDAAITVSVEQTQVLRLLSATTMGRLVVISSNV</sequence>
<feature type="domain" description="SAF" evidence="2">
    <location>
        <begin position="26"/>
        <end position="88"/>
    </location>
</feature>
<evidence type="ECO:0000259" key="2">
    <source>
        <dbReference type="SMART" id="SM00858"/>
    </source>
</evidence>
<feature type="chain" id="PRO_5038531611" description="SAF domain-containing protein" evidence="1">
    <location>
        <begin position="20"/>
        <end position="188"/>
    </location>
</feature>
<organism evidence="3 4">
    <name type="scientific">Candidatus Planktophila vernalis</name>
    <dbReference type="NCBI Taxonomy" id="1884907"/>
    <lineage>
        <taxon>Bacteria</taxon>
        <taxon>Bacillati</taxon>
        <taxon>Actinomycetota</taxon>
        <taxon>Actinomycetes</taxon>
        <taxon>Candidatus Nanopelagicales</taxon>
        <taxon>Candidatus Nanopelagicaceae</taxon>
        <taxon>Candidatus Planktophila</taxon>
    </lineage>
</organism>
<dbReference type="CDD" id="cd11614">
    <property type="entry name" value="SAF_CpaB_FlgA_like"/>
    <property type="match status" value="1"/>
</dbReference>
<dbReference type="SMART" id="SM00858">
    <property type="entry name" value="SAF"/>
    <property type="match status" value="1"/>
</dbReference>
<evidence type="ECO:0000256" key="1">
    <source>
        <dbReference type="SAM" id="SignalP"/>
    </source>
</evidence>
<dbReference type="Pfam" id="PF08666">
    <property type="entry name" value="SAF"/>
    <property type="match status" value="1"/>
</dbReference>
<keyword evidence="4" id="KW-1185">Reference proteome</keyword>
<dbReference type="EMBL" id="CP016776">
    <property type="protein sequence ID" value="ASY20293.1"/>
    <property type="molecule type" value="Genomic_DNA"/>
</dbReference>
<reference evidence="3 4" key="1">
    <citation type="submission" date="2016-07" db="EMBL/GenBank/DDBJ databases">
        <title>High microdiversification within the ubiquitous acI lineage of Actinobacteria.</title>
        <authorList>
            <person name="Neuenschwander S.M."/>
            <person name="Salcher M."/>
            <person name="Ghai R."/>
            <person name="Pernthaler J."/>
        </authorList>
    </citation>
    <scope>NUCLEOTIDE SEQUENCE [LARGE SCALE GENOMIC DNA]</scope>
    <source>
        <strain evidence="3">MMS-IIA-15</strain>
    </source>
</reference>
<dbReference type="InterPro" id="IPR013974">
    <property type="entry name" value="SAF"/>
</dbReference>
<evidence type="ECO:0000313" key="4">
    <source>
        <dbReference type="Proteomes" id="UP000217186"/>
    </source>
</evidence>
<proteinExistence type="predicted"/>
<accession>A0A249KU05</accession>
<protein>
    <recommendedName>
        <fullName evidence="2">SAF domain-containing protein</fullName>
    </recommendedName>
</protein>
<dbReference type="KEGG" id="pvn:A7sIIA15_05480"/>